<dbReference type="InterPro" id="IPR013766">
    <property type="entry name" value="Thioredoxin_domain"/>
</dbReference>
<evidence type="ECO:0000256" key="7">
    <source>
        <dbReference type="ARBA" id="ARBA00023157"/>
    </source>
</evidence>
<reference evidence="15 16" key="1">
    <citation type="submission" date="2021-05" db="EMBL/GenBank/DDBJ databases">
        <authorList>
            <person name="Zhang Z.D."/>
            <person name="Osman G."/>
        </authorList>
    </citation>
    <scope>NUCLEOTIDE SEQUENCE [LARGE SCALE GENOMIC DNA]</scope>
    <source>
        <strain evidence="15 16">KCTC 32217</strain>
    </source>
</reference>
<evidence type="ECO:0000256" key="12">
    <source>
        <dbReference type="ARBA" id="ARBA00049091"/>
    </source>
</evidence>
<dbReference type="GO" id="GO:0008379">
    <property type="term" value="F:thioredoxin peroxidase activity"/>
    <property type="evidence" value="ECO:0007669"/>
    <property type="project" value="TreeGrafter"/>
</dbReference>
<dbReference type="PANTHER" id="PTHR42801:SF4">
    <property type="entry name" value="AHPC_TSA FAMILY PROTEIN"/>
    <property type="match status" value="1"/>
</dbReference>
<evidence type="ECO:0000256" key="5">
    <source>
        <dbReference type="ARBA" id="ARBA00022862"/>
    </source>
</evidence>
<dbReference type="AlphaFoldDB" id="A0AAP2CMF4"/>
<gene>
    <name evidence="15" type="ORF">KI659_14570</name>
</gene>
<evidence type="ECO:0000256" key="8">
    <source>
        <dbReference type="ARBA" id="ARBA00023284"/>
    </source>
</evidence>
<accession>A0AAP2CMF4</accession>
<dbReference type="RefSeq" id="WP_213946091.1">
    <property type="nucleotide sequence ID" value="NZ_JAHBGI010000006.1"/>
</dbReference>
<keyword evidence="6" id="KW-0560">Oxidoreductase</keyword>
<feature type="active site" description="Cysteine sulfenic acid (-SOH) intermediate; for peroxidase activity" evidence="13">
    <location>
        <position position="46"/>
    </location>
</feature>
<dbReference type="InterPro" id="IPR036249">
    <property type="entry name" value="Thioredoxin-like_sf"/>
</dbReference>
<evidence type="ECO:0000256" key="11">
    <source>
        <dbReference type="ARBA" id="ARBA00042639"/>
    </source>
</evidence>
<dbReference type="SUPFAM" id="SSF52833">
    <property type="entry name" value="Thioredoxin-like"/>
    <property type="match status" value="1"/>
</dbReference>
<dbReference type="PIRSF" id="PIRSF000239">
    <property type="entry name" value="AHPC"/>
    <property type="match status" value="1"/>
</dbReference>
<keyword evidence="4" id="KW-0575">Peroxidase</keyword>
<comment type="catalytic activity">
    <reaction evidence="12">
        <text>a hydroperoxide + [thioredoxin]-dithiol = an alcohol + [thioredoxin]-disulfide + H2O</text>
        <dbReference type="Rhea" id="RHEA:62620"/>
        <dbReference type="Rhea" id="RHEA-COMP:10698"/>
        <dbReference type="Rhea" id="RHEA-COMP:10700"/>
        <dbReference type="ChEBI" id="CHEBI:15377"/>
        <dbReference type="ChEBI" id="CHEBI:29950"/>
        <dbReference type="ChEBI" id="CHEBI:30879"/>
        <dbReference type="ChEBI" id="CHEBI:35924"/>
        <dbReference type="ChEBI" id="CHEBI:50058"/>
        <dbReference type="EC" id="1.11.1.24"/>
    </reaction>
</comment>
<dbReference type="GO" id="GO:0045454">
    <property type="term" value="P:cell redox homeostasis"/>
    <property type="evidence" value="ECO:0007669"/>
    <property type="project" value="TreeGrafter"/>
</dbReference>
<evidence type="ECO:0000256" key="1">
    <source>
        <dbReference type="ARBA" id="ARBA00003330"/>
    </source>
</evidence>
<dbReference type="Proteomes" id="UP001319104">
    <property type="component" value="Unassembled WGS sequence"/>
</dbReference>
<dbReference type="InterPro" id="IPR000866">
    <property type="entry name" value="AhpC/TSA"/>
</dbReference>
<organism evidence="15 16">
    <name type="scientific">Litoribacter ruber</name>
    <dbReference type="NCBI Taxonomy" id="702568"/>
    <lineage>
        <taxon>Bacteria</taxon>
        <taxon>Pseudomonadati</taxon>
        <taxon>Bacteroidota</taxon>
        <taxon>Cytophagia</taxon>
        <taxon>Cytophagales</taxon>
        <taxon>Cyclobacteriaceae</taxon>
        <taxon>Litoribacter</taxon>
    </lineage>
</organism>
<evidence type="ECO:0000256" key="13">
    <source>
        <dbReference type="PIRSR" id="PIRSR000239-1"/>
    </source>
</evidence>
<evidence type="ECO:0000256" key="2">
    <source>
        <dbReference type="ARBA" id="ARBA00011245"/>
    </source>
</evidence>
<evidence type="ECO:0000256" key="3">
    <source>
        <dbReference type="ARBA" id="ARBA00013017"/>
    </source>
</evidence>
<evidence type="ECO:0000256" key="6">
    <source>
        <dbReference type="ARBA" id="ARBA00023002"/>
    </source>
</evidence>
<dbReference type="PROSITE" id="PS51352">
    <property type="entry name" value="THIOREDOXIN_2"/>
    <property type="match status" value="1"/>
</dbReference>
<dbReference type="GO" id="GO:0005737">
    <property type="term" value="C:cytoplasm"/>
    <property type="evidence" value="ECO:0007669"/>
    <property type="project" value="TreeGrafter"/>
</dbReference>
<dbReference type="EMBL" id="JAHCMY010000009">
    <property type="protein sequence ID" value="MBS9525240.1"/>
    <property type="molecule type" value="Genomic_DNA"/>
</dbReference>
<dbReference type="PANTHER" id="PTHR42801">
    <property type="entry name" value="THIOREDOXIN-DEPENDENT PEROXIDE REDUCTASE"/>
    <property type="match status" value="1"/>
</dbReference>
<dbReference type="Pfam" id="PF00578">
    <property type="entry name" value="AhpC-TSA"/>
    <property type="match status" value="1"/>
</dbReference>
<name>A0AAP2CMF4_9BACT</name>
<keyword evidence="7" id="KW-1015">Disulfide bond</keyword>
<evidence type="ECO:0000313" key="15">
    <source>
        <dbReference type="EMBL" id="MBS9525240.1"/>
    </source>
</evidence>
<dbReference type="InterPro" id="IPR050924">
    <property type="entry name" value="Peroxiredoxin_BCP/PrxQ"/>
</dbReference>
<comment type="caution">
    <text evidence="15">The sequence shown here is derived from an EMBL/GenBank/DDBJ whole genome shotgun (WGS) entry which is preliminary data.</text>
</comment>
<proteinExistence type="inferred from homology"/>
<protein>
    <recommendedName>
        <fullName evidence="3">thioredoxin-dependent peroxiredoxin</fullName>
        <ecNumber evidence="3">1.11.1.24</ecNumber>
    </recommendedName>
    <alternativeName>
        <fullName evidence="9">Thioredoxin peroxidase</fullName>
    </alternativeName>
    <alternativeName>
        <fullName evidence="11">Thioredoxin-dependent peroxiredoxin Bcp</fullName>
    </alternativeName>
</protein>
<dbReference type="Gene3D" id="3.40.30.10">
    <property type="entry name" value="Glutaredoxin"/>
    <property type="match status" value="1"/>
</dbReference>
<dbReference type="InterPro" id="IPR024706">
    <property type="entry name" value="Peroxiredoxin_AhpC-typ"/>
</dbReference>
<feature type="domain" description="Thioredoxin" evidence="14">
    <location>
        <begin position="3"/>
        <end position="149"/>
    </location>
</feature>
<evidence type="ECO:0000256" key="9">
    <source>
        <dbReference type="ARBA" id="ARBA00032824"/>
    </source>
</evidence>
<evidence type="ECO:0000256" key="10">
    <source>
        <dbReference type="ARBA" id="ARBA00038489"/>
    </source>
</evidence>
<evidence type="ECO:0000256" key="4">
    <source>
        <dbReference type="ARBA" id="ARBA00022559"/>
    </source>
</evidence>
<keyword evidence="16" id="KW-1185">Reference proteome</keyword>
<comment type="similarity">
    <text evidence="10">Belongs to the peroxiredoxin family. BCP/PrxQ subfamily.</text>
</comment>
<evidence type="ECO:0000313" key="16">
    <source>
        <dbReference type="Proteomes" id="UP001319104"/>
    </source>
</evidence>
<dbReference type="GO" id="GO:0034599">
    <property type="term" value="P:cellular response to oxidative stress"/>
    <property type="evidence" value="ECO:0007669"/>
    <property type="project" value="TreeGrafter"/>
</dbReference>
<sequence>MALKIGQKAPDFSLPATGNKTISLSKDLQGQACILFFYPKDFTKGCTAEVCSFRNNYETFEIPVYGISKDSMESHEKFKKTHKLPYELLSDRSGKVCKQYGALMPIINMPKRVTYLLDSEHKIAAVFQDLFGAEKHIQKMIESMGKVVEK</sequence>
<evidence type="ECO:0000259" key="14">
    <source>
        <dbReference type="PROSITE" id="PS51352"/>
    </source>
</evidence>
<dbReference type="CDD" id="cd03017">
    <property type="entry name" value="PRX_BCP"/>
    <property type="match status" value="1"/>
</dbReference>
<comment type="subunit">
    <text evidence="2">Monomer.</text>
</comment>
<comment type="function">
    <text evidence="1">Thiol-specific peroxidase that catalyzes the reduction of hydrogen peroxide and organic hydroperoxides to water and alcohols, respectively. Plays a role in cell protection against oxidative stress by detoxifying peroxides and as sensor of hydrogen peroxide-mediated signaling events.</text>
</comment>
<keyword evidence="8" id="KW-0676">Redox-active center</keyword>
<dbReference type="EC" id="1.11.1.24" evidence="3"/>
<keyword evidence="5" id="KW-0049">Antioxidant</keyword>